<evidence type="ECO:0000256" key="5">
    <source>
        <dbReference type="ARBA" id="ARBA00022448"/>
    </source>
</evidence>
<feature type="region of interest" description="Disordered" evidence="16">
    <location>
        <begin position="174"/>
        <end position="194"/>
    </location>
</feature>
<evidence type="ECO:0000256" key="15">
    <source>
        <dbReference type="ARBA" id="ARBA00023284"/>
    </source>
</evidence>
<keyword evidence="15" id="KW-0676">Redox-active center</keyword>
<keyword evidence="8" id="KW-0256">Endoplasmic reticulum</keyword>
<keyword evidence="17" id="KW-1133">Transmembrane helix</keyword>
<dbReference type="PANTHER" id="PTHR12613:SF0">
    <property type="entry name" value="ERO1-LIKE PROTEIN"/>
    <property type="match status" value="1"/>
</dbReference>
<organism evidence="18 19">
    <name type="scientific">Camelina sativa</name>
    <name type="common">False flax</name>
    <name type="synonym">Myagrum sativum</name>
    <dbReference type="NCBI Taxonomy" id="90675"/>
    <lineage>
        <taxon>Eukaryota</taxon>
        <taxon>Viridiplantae</taxon>
        <taxon>Streptophyta</taxon>
        <taxon>Embryophyta</taxon>
        <taxon>Tracheophyta</taxon>
        <taxon>Spermatophyta</taxon>
        <taxon>Magnoliopsida</taxon>
        <taxon>eudicotyledons</taxon>
        <taxon>Gunneridae</taxon>
        <taxon>Pentapetalae</taxon>
        <taxon>rosids</taxon>
        <taxon>malvids</taxon>
        <taxon>Brassicales</taxon>
        <taxon>Brassicaceae</taxon>
        <taxon>Camelineae</taxon>
        <taxon>Camelina</taxon>
    </lineage>
</organism>
<accession>A0ABM0YTA1</accession>
<sequence>MAETDVGSVKAKAKGSGKSWILLIGAIAGVLLAVVAAVIFNTQNSSISELTGKICNCRQAEQQKYIGIVEDCCCDYETVNRLNTEVLHPLLQDLVKTPFYRYFKVKLWCDCPFWPDDGMCRLRDCSVCECPDSEFPEIFKKPLSQYNPVCQEGKPQATVDRTVDTRAIRGGWTVTDNPWTSDDETDNEQFDPMGDGDGSVEVPVYYGDEDPAMWISWVEDYFTDHGFTEETKISFAYGFMEGVALLWFQESHVAFTSWNEIKIGLLQRFSKGKESVVADLTQSDEFDSKMSRWTSCLDKLEKYLLETEECLEKPSGEEKEKTAAAEVVVCQRVAEKEDLLDNIFQKEQMGVQKEPDIEKSEHVHQVFDQMPMERKVNTKKKKKKRWKTFSKIDGSESGFKLKGDTGFVELLTKRIEEHMNFYLPQVLEEHRNHREQAAKPNHVYQVFEELSQRGKKTTTKRIRKKFTKAKGFKYKAGIVKLGTSRIQMKNIHDRPDTTILVYAGKNYHLLSASQVFNKRLRGDNRLTRKKKKKPWKNHSNNYNPHGVAEGCVKSEGVMLKIVAKWWNCGLLKDSVEMGNKKTCVKMKMHHRTFNKRLLWQGYHAQQKKNMMKMEYASKGITHYLYVHQWVYEKLSLRYLTVLKKLANWRKHKFKQKRNKHEKKNKERFSRNQVVLTLNFILKFKYYEKRVQEWCKKESWKGEHVEVERKIDYTKPHRVKCKTVKLDWTKLIWLRRLNMFIRERMETVRGSQSLDMTYMTVGEMTDIIGLISWVVAYLEEHDKQMHQVILDVLKVGIRTAMEMMSWSSRKRHKFRHKRKSKLLWELMTVDKKHSMTSGKRVKFKKKYRNTWVLRTYTKEETPLGKGLMETTYFKRTWALSLGKEFAIATTRHAVCIDVNKWIQLSVLGIEELFSAGLKALDGRQGVSLEIVPLVLSAGFMGGDDSSLEIVAAMEVSANRSIQFHLPTILQVDGFAYTTASGRANEFQIVLKISVAVVSGKIEVKLMERGFLVVYLNKVAEREKEKNGMAWKIRYLEQKPWEIEMVFQLDDVTAKQIIMLPSSVSSFAENISHDEIEDMLTCETLIQARDVMLAQLKENLQVRSELNLDLEARDNLKTGHEELLLKREVMPYFECPGKLKEGVG</sequence>
<evidence type="ECO:0000256" key="6">
    <source>
        <dbReference type="ARBA" id="ARBA00022630"/>
    </source>
</evidence>
<proteinExistence type="inferred from homology"/>
<evidence type="ECO:0000256" key="7">
    <source>
        <dbReference type="ARBA" id="ARBA00022729"/>
    </source>
</evidence>
<keyword evidence="6" id="KW-0285">Flavoprotein</keyword>
<keyword evidence="14" id="KW-0325">Glycoprotein</keyword>
<dbReference type="Proteomes" id="UP000694864">
    <property type="component" value="Chromosome 4"/>
</dbReference>
<evidence type="ECO:0000256" key="9">
    <source>
        <dbReference type="ARBA" id="ARBA00022827"/>
    </source>
</evidence>
<evidence type="ECO:0000256" key="1">
    <source>
        <dbReference type="ARBA" id="ARBA00001974"/>
    </source>
</evidence>
<reference evidence="19" key="2">
    <citation type="submission" date="2025-08" db="UniProtKB">
        <authorList>
            <consortium name="RefSeq"/>
        </authorList>
    </citation>
    <scope>IDENTIFICATION</scope>
    <source>
        <tissue evidence="19">Leaf</tissue>
    </source>
</reference>
<dbReference type="InterPro" id="IPR037192">
    <property type="entry name" value="ERO1-like_sf"/>
</dbReference>
<feature type="transmembrane region" description="Helical" evidence="17">
    <location>
        <begin position="20"/>
        <end position="40"/>
    </location>
</feature>
<reference evidence="18" key="1">
    <citation type="journal article" date="2014" name="Nat. Commun.">
        <title>The emerging biofuel crop Camelina sativa retains a highly undifferentiated hexaploid genome structure.</title>
        <authorList>
            <person name="Kagale S."/>
            <person name="Koh C."/>
            <person name="Nixon J."/>
            <person name="Bollina V."/>
            <person name="Clarke W.E."/>
            <person name="Tuteja R."/>
            <person name="Spillane C."/>
            <person name="Robinson S.J."/>
            <person name="Links M.G."/>
            <person name="Clarke C."/>
            <person name="Higgins E.E."/>
            <person name="Huebert T."/>
            <person name="Sharpe A.G."/>
            <person name="Parkin I.A."/>
        </authorList>
    </citation>
    <scope>NUCLEOTIDE SEQUENCE [LARGE SCALE GENOMIC DNA]</scope>
    <source>
        <strain evidence="18">cv. DH55</strain>
    </source>
</reference>
<comment type="similarity">
    <text evidence="3">Belongs to the EROs family.</text>
</comment>
<dbReference type="RefSeq" id="XP_010505549.1">
    <property type="nucleotide sequence ID" value="XM_010507247.1"/>
</dbReference>
<dbReference type="SUPFAM" id="SSF110019">
    <property type="entry name" value="ERO1-like"/>
    <property type="match status" value="1"/>
</dbReference>
<dbReference type="Pfam" id="PF04137">
    <property type="entry name" value="ERO1"/>
    <property type="match status" value="1"/>
</dbReference>
<evidence type="ECO:0000313" key="18">
    <source>
        <dbReference type="Proteomes" id="UP000694864"/>
    </source>
</evidence>
<comment type="subcellular location">
    <subcellularLocation>
        <location evidence="2">Endoplasmic reticulum membrane</location>
        <topology evidence="2">Peripheral membrane protein</topology>
        <orientation evidence="2">Lumenal side</orientation>
    </subcellularLocation>
</comment>
<evidence type="ECO:0000313" key="19">
    <source>
        <dbReference type="RefSeq" id="XP_010505549.1"/>
    </source>
</evidence>
<evidence type="ECO:0000256" key="13">
    <source>
        <dbReference type="ARBA" id="ARBA00023157"/>
    </source>
</evidence>
<evidence type="ECO:0000256" key="3">
    <source>
        <dbReference type="ARBA" id="ARBA00008277"/>
    </source>
</evidence>
<comment type="subunit">
    <text evidence="4">May function both as a monomer and a homodimer.</text>
</comment>
<keyword evidence="12 17" id="KW-0472">Membrane</keyword>
<keyword evidence="18" id="KW-1185">Reference proteome</keyword>
<evidence type="ECO:0000256" key="17">
    <source>
        <dbReference type="SAM" id="Phobius"/>
    </source>
</evidence>
<evidence type="ECO:0000256" key="12">
    <source>
        <dbReference type="ARBA" id="ARBA00023136"/>
    </source>
</evidence>
<comment type="cofactor">
    <cofactor evidence="1">
        <name>FAD</name>
        <dbReference type="ChEBI" id="CHEBI:57692"/>
    </cofactor>
</comment>
<dbReference type="PANTHER" id="PTHR12613">
    <property type="entry name" value="ERO1-RELATED"/>
    <property type="match status" value="1"/>
</dbReference>
<evidence type="ECO:0000256" key="16">
    <source>
        <dbReference type="SAM" id="MobiDB-lite"/>
    </source>
</evidence>
<evidence type="ECO:0000256" key="2">
    <source>
        <dbReference type="ARBA" id="ARBA00004367"/>
    </source>
</evidence>
<evidence type="ECO:0000256" key="11">
    <source>
        <dbReference type="ARBA" id="ARBA00023002"/>
    </source>
</evidence>
<gene>
    <name evidence="19" type="primary">LOC104782345</name>
</gene>
<dbReference type="GeneID" id="104782345"/>
<keyword evidence="13" id="KW-1015">Disulfide bond</keyword>
<keyword evidence="7" id="KW-0732">Signal</keyword>
<name>A0ABM0YTA1_CAMSA</name>
<keyword evidence="11" id="KW-0560">Oxidoreductase</keyword>
<keyword evidence="17" id="KW-0812">Transmembrane</keyword>
<keyword evidence="5" id="KW-0813">Transport</keyword>
<dbReference type="InterPro" id="IPR007266">
    <property type="entry name" value="Ero1"/>
</dbReference>
<keyword evidence="9" id="KW-0274">FAD</keyword>
<evidence type="ECO:0000256" key="10">
    <source>
        <dbReference type="ARBA" id="ARBA00022982"/>
    </source>
</evidence>
<evidence type="ECO:0000256" key="4">
    <source>
        <dbReference type="ARBA" id="ARBA00011802"/>
    </source>
</evidence>
<keyword evidence="10" id="KW-0249">Electron transport</keyword>
<evidence type="ECO:0000256" key="14">
    <source>
        <dbReference type="ARBA" id="ARBA00023180"/>
    </source>
</evidence>
<evidence type="ECO:0000256" key="8">
    <source>
        <dbReference type="ARBA" id="ARBA00022824"/>
    </source>
</evidence>
<protein>
    <submittedName>
        <fullName evidence="19">Uncharacterized protein LOC104782345 isoform X1</fullName>
    </submittedName>
</protein>